<name>A0A0N9HUJ4_9PSEU</name>
<dbReference type="KEGG" id="kphy:AOZ06_18610"/>
<feature type="transmembrane region" description="Helical" evidence="1">
    <location>
        <begin position="55"/>
        <end position="75"/>
    </location>
</feature>
<dbReference type="RefSeq" id="WP_054290568.1">
    <property type="nucleotide sequence ID" value="NZ_CP012752.1"/>
</dbReference>
<accession>A0A0N9HUJ4</accession>
<evidence type="ECO:0000313" key="3">
    <source>
        <dbReference type="Proteomes" id="UP000063699"/>
    </source>
</evidence>
<reference evidence="2 3" key="1">
    <citation type="submission" date="2015-07" db="EMBL/GenBank/DDBJ databases">
        <title>Genome sequencing of Kibdelosporangium phytohabitans.</title>
        <authorList>
            <person name="Qin S."/>
            <person name="Xing K."/>
        </authorList>
    </citation>
    <scope>NUCLEOTIDE SEQUENCE [LARGE SCALE GENOMIC DNA]</scope>
    <source>
        <strain evidence="2 3">KLBMP1111</strain>
    </source>
</reference>
<gene>
    <name evidence="2" type="ORF">AOZ06_18610</name>
</gene>
<keyword evidence="1" id="KW-0472">Membrane</keyword>
<dbReference type="Proteomes" id="UP000063699">
    <property type="component" value="Chromosome"/>
</dbReference>
<dbReference type="SUPFAM" id="SSF56024">
    <property type="entry name" value="Phospholipase D/nuclease"/>
    <property type="match status" value="1"/>
</dbReference>
<sequence length="357" mass="40991">MGEGSRLRAKTANFFVAWVQRRRYYAIIAAALIVVTVGLLFFARSLSDYGKNLSLNLGADLIGTIVVLFLIAPFLTKADRLNEAVLDRFNHRAFIRQAAGARHQIKIMELWTDLLQGGYQDEFLAALKEVLSRKVEVRILLLDPDARAAEQRADDLLQQTDVVDNILDNLRVLNEFKRDLPEHMRKYLDVRIYSALPPVQMYRVDDHVIVSFYPVNMTSWNAAQYQTSPQAQLGQFVGTKFDELWDARSTRWLDQFWSLVLEDEQGERYETRFVAVDEQIYVSGRKIVERNLRSGIDGMPVWIVDGNSKGEVHRSRRYLLTPLDQTSADLAVAIDHFNRKYGATHQDVILRLTSSPE</sequence>
<organism evidence="2 3">
    <name type="scientific">Kibdelosporangium phytohabitans</name>
    <dbReference type="NCBI Taxonomy" id="860235"/>
    <lineage>
        <taxon>Bacteria</taxon>
        <taxon>Bacillati</taxon>
        <taxon>Actinomycetota</taxon>
        <taxon>Actinomycetes</taxon>
        <taxon>Pseudonocardiales</taxon>
        <taxon>Pseudonocardiaceae</taxon>
        <taxon>Kibdelosporangium</taxon>
    </lineage>
</organism>
<evidence type="ECO:0000313" key="2">
    <source>
        <dbReference type="EMBL" id="ALG08661.1"/>
    </source>
</evidence>
<feature type="transmembrane region" description="Helical" evidence="1">
    <location>
        <begin position="24"/>
        <end position="43"/>
    </location>
</feature>
<keyword evidence="1" id="KW-1133">Transmembrane helix</keyword>
<dbReference type="CDD" id="cd00138">
    <property type="entry name" value="PLDc_SF"/>
    <property type="match status" value="1"/>
</dbReference>
<dbReference type="EMBL" id="CP012752">
    <property type="protein sequence ID" value="ALG08661.1"/>
    <property type="molecule type" value="Genomic_DNA"/>
</dbReference>
<dbReference type="OrthoDB" id="8438314at2"/>
<keyword evidence="3" id="KW-1185">Reference proteome</keyword>
<evidence type="ECO:0000256" key="1">
    <source>
        <dbReference type="SAM" id="Phobius"/>
    </source>
</evidence>
<protein>
    <submittedName>
        <fullName evidence="2">Uncharacterized protein</fullName>
    </submittedName>
</protein>
<keyword evidence="1" id="KW-0812">Transmembrane</keyword>
<proteinExistence type="predicted"/>
<dbReference type="AlphaFoldDB" id="A0A0N9HUJ4"/>